<evidence type="ECO:0000256" key="2">
    <source>
        <dbReference type="ARBA" id="ARBA00022833"/>
    </source>
</evidence>
<evidence type="ECO:0000256" key="3">
    <source>
        <dbReference type="ARBA" id="ARBA00023239"/>
    </source>
</evidence>
<dbReference type="InterPro" id="IPR032465">
    <property type="entry name" value="ACMSD"/>
</dbReference>
<feature type="region of interest" description="Disordered" evidence="6">
    <location>
        <begin position="1"/>
        <end position="28"/>
    </location>
</feature>
<proteinExistence type="predicted"/>
<comment type="caution">
    <text evidence="8">The sequence shown here is derived from an EMBL/GenBank/DDBJ whole genome shotgun (WGS) entry which is preliminary data.</text>
</comment>
<evidence type="ECO:0000256" key="6">
    <source>
        <dbReference type="SAM" id="MobiDB-lite"/>
    </source>
</evidence>
<dbReference type="Gene3D" id="3.20.20.140">
    <property type="entry name" value="Metal-dependent hydrolases"/>
    <property type="match status" value="1"/>
</dbReference>
<name>A0ABU7X2S4_9ACTN</name>
<keyword evidence="1" id="KW-0479">Metal-binding</keyword>
<dbReference type="Pfam" id="PF04909">
    <property type="entry name" value="Amidohydro_2"/>
    <property type="match status" value="1"/>
</dbReference>
<evidence type="ECO:0000313" key="9">
    <source>
        <dbReference type="Proteomes" id="UP001348265"/>
    </source>
</evidence>
<feature type="compositionally biased region" description="Gly residues" evidence="6">
    <location>
        <begin position="1"/>
        <end position="11"/>
    </location>
</feature>
<dbReference type="EMBL" id="JAVFKM010000024">
    <property type="protein sequence ID" value="MEF3118053.1"/>
    <property type="molecule type" value="Genomic_DNA"/>
</dbReference>
<reference evidence="8 9" key="1">
    <citation type="submission" date="2023-08" db="EMBL/GenBank/DDBJ databases">
        <authorList>
            <person name="Sharma P."/>
            <person name="Verma V."/>
            <person name="Mohan M.K."/>
            <person name="Dubey A.K."/>
        </authorList>
    </citation>
    <scope>NUCLEOTIDE SEQUENCE [LARGE SCALE GENOMIC DNA]</scope>
    <source>
        <strain evidence="8 9">ADP4</strain>
    </source>
</reference>
<accession>A0ABU7X2S4</accession>
<evidence type="ECO:0000313" key="8">
    <source>
        <dbReference type="EMBL" id="MEF3118053.1"/>
    </source>
</evidence>
<dbReference type="SUPFAM" id="SSF51556">
    <property type="entry name" value="Metallo-dependent hydrolases"/>
    <property type="match status" value="1"/>
</dbReference>
<feature type="domain" description="Amidohydrolase-related" evidence="7">
    <location>
        <begin position="29"/>
        <end position="335"/>
    </location>
</feature>
<sequence length="340" mass="35933">MAASGVPGGGRSAAAPGGPGPGQHGAGWIDVHAHLVPPSFDRAWHSAPPSRRDGMPGLPKWSLDTALADMDRTGVRAAAVSVPSPGVNFGDPRGAADLARRINSESAGIVAGSGGRLGLLACLPLTDADAALAEIAETADLPEVHGYVLFTNHDGRYPGDPAFRPVLAELARRNATVLLHPTSAPAVEVPGVRRPPSALLEFPFDTTRAVIDLVLSGSLAEFPGIRWIVPHAGATLGVLADRVDALAAAMLPGRRTDVLGALRSLYYDLSGPVLPRQLETLLRIADPLRLLYGTDLPFFPRDLVYRWHDELARTELLDGRQRRAATRETAAFLFPRLGAA</sequence>
<dbReference type="PANTHER" id="PTHR21240:SF29">
    <property type="entry name" value="AMIDOHYDROLASE-RELATED DOMAIN-CONTAINING PROTEIN"/>
    <property type="match status" value="1"/>
</dbReference>
<evidence type="ECO:0000256" key="1">
    <source>
        <dbReference type="ARBA" id="ARBA00022723"/>
    </source>
</evidence>
<gene>
    <name evidence="8" type="ORF">RB636_33325</name>
</gene>
<evidence type="ECO:0000256" key="5">
    <source>
        <dbReference type="ARBA" id="ARBA00038889"/>
    </source>
</evidence>
<dbReference type="Proteomes" id="UP001348265">
    <property type="component" value="Unassembled WGS sequence"/>
</dbReference>
<dbReference type="RefSeq" id="WP_331789282.1">
    <property type="nucleotide sequence ID" value="NZ_JAVFKM010000024.1"/>
</dbReference>
<dbReference type="PANTHER" id="PTHR21240">
    <property type="entry name" value="2-AMINO-3-CARBOXYLMUCONATE-6-SEMIALDEHYDE DECARBOXYLASE"/>
    <property type="match status" value="1"/>
</dbReference>
<evidence type="ECO:0000259" key="7">
    <source>
        <dbReference type="Pfam" id="PF04909"/>
    </source>
</evidence>
<dbReference type="EC" id="4.1.1.52" evidence="5"/>
<keyword evidence="9" id="KW-1185">Reference proteome</keyword>
<organism evidence="8 9">
    <name type="scientific">Streptomyces chrestomyceticus</name>
    <dbReference type="NCBI Taxonomy" id="68185"/>
    <lineage>
        <taxon>Bacteria</taxon>
        <taxon>Bacillati</taxon>
        <taxon>Actinomycetota</taxon>
        <taxon>Actinomycetes</taxon>
        <taxon>Kitasatosporales</taxon>
        <taxon>Streptomycetaceae</taxon>
        <taxon>Streptomyces</taxon>
    </lineage>
</organism>
<dbReference type="InterPro" id="IPR006680">
    <property type="entry name" value="Amidohydro-rel"/>
</dbReference>
<dbReference type="InterPro" id="IPR032466">
    <property type="entry name" value="Metal_Hydrolase"/>
</dbReference>
<keyword evidence="2" id="KW-0862">Zinc</keyword>
<keyword evidence="3" id="KW-0456">Lyase</keyword>
<comment type="catalytic activity">
    <reaction evidence="4">
        <text>6-methylsalicylate + H(+) = 3-methylphenol + CO2</text>
        <dbReference type="Rhea" id="RHEA:23112"/>
        <dbReference type="ChEBI" id="CHEBI:15378"/>
        <dbReference type="ChEBI" id="CHEBI:16526"/>
        <dbReference type="ChEBI" id="CHEBI:17231"/>
        <dbReference type="ChEBI" id="CHEBI:36658"/>
        <dbReference type="EC" id="4.1.1.52"/>
    </reaction>
    <physiologicalReaction direction="left-to-right" evidence="4">
        <dbReference type="Rhea" id="RHEA:23113"/>
    </physiologicalReaction>
</comment>
<protein>
    <recommendedName>
        <fullName evidence="5">6-methylsalicylate decarboxylase</fullName>
        <ecNumber evidence="5">4.1.1.52</ecNumber>
    </recommendedName>
</protein>
<evidence type="ECO:0000256" key="4">
    <source>
        <dbReference type="ARBA" id="ARBA00036832"/>
    </source>
</evidence>